<organism evidence="4 5">
    <name type="scientific">Puccinia striiformis f. sp. tritici PST-78</name>
    <dbReference type="NCBI Taxonomy" id="1165861"/>
    <lineage>
        <taxon>Eukaryota</taxon>
        <taxon>Fungi</taxon>
        <taxon>Dikarya</taxon>
        <taxon>Basidiomycota</taxon>
        <taxon>Pucciniomycotina</taxon>
        <taxon>Pucciniomycetes</taxon>
        <taxon>Pucciniales</taxon>
        <taxon>Pucciniaceae</taxon>
        <taxon>Puccinia</taxon>
    </lineage>
</organism>
<dbReference type="EMBL" id="AJIL01000109">
    <property type="protein sequence ID" value="KNE94765.1"/>
    <property type="molecule type" value="Genomic_DNA"/>
</dbReference>
<dbReference type="InterPro" id="IPR056146">
    <property type="entry name" value="DUF7729"/>
</dbReference>
<feature type="chain" id="PRO_5005549489" description="DUF7729 domain-containing protein" evidence="2">
    <location>
        <begin position="25"/>
        <end position="400"/>
    </location>
</feature>
<protein>
    <recommendedName>
        <fullName evidence="3">DUF7729 domain-containing protein</fullName>
    </recommendedName>
</protein>
<dbReference type="AlphaFoldDB" id="A0A0L0V632"/>
<dbReference type="Proteomes" id="UP000054564">
    <property type="component" value="Unassembled WGS sequence"/>
</dbReference>
<gene>
    <name evidence="4" type="ORF">PSTG_11858</name>
</gene>
<feature type="compositionally biased region" description="Polar residues" evidence="1">
    <location>
        <begin position="264"/>
        <end position="276"/>
    </location>
</feature>
<evidence type="ECO:0000256" key="2">
    <source>
        <dbReference type="SAM" id="SignalP"/>
    </source>
</evidence>
<comment type="caution">
    <text evidence="4">The sequence shown here is derived from an EMBL/GenBank/DDBJ whole genome shotgun (WGS) entry which is preliminary data.</text>
</comment>
<feature type="region of interest" description="Disordered" evidence="1">
    <location>
        <begin position="23"/>
        <end position="82"/>
    </location>
</feature>
<proteinExistence type="predicted"/>
<evidence type="ECO:0000313" key="4">
    <source>
        <dbReference type="EMBL" id="KNE94765.1"/>
    </source>
</evidence>
<feature type="domain" description="DUF7729" evidence="3">
    <location>
        <begin position="86"/>
        <end position="210"/>
    </location>
</feature>
<feature type="compositionally biased region" description="Low complexity" evidence="1">
    <location>
        <begin position="45"/>
        <end position="79"/>
    </location>
</feature>
<accession>A0A0L0V632</accession>
<feature type="region of interest" description="Disordered" evidence="1">
    <location>
        <begin position="249"/>
        <end position="280"/>
    </location>
</feature>
<sequence>MRRSSAWLSSLIVSTLTLTSSISAQDSSNNSTATPSNLANLPGFDSTINSAPSSSSNATNHTTATTGNNTSTDTNPGSNLRIPTTISQSCQDFLGQLNANPNITSCTAPLLNATASFASGPQSVTPEQVKKAFDGLCGANSGSGCAPHMMYNLLNQFTSSCNSELQGGVEVVRMAYDVLYILTPYRVALCSKDPSTGEYCPSVIASAIVNGTTTPSSSSAGKSANSSASDFGAMVSSVFGDKLVTQLGGSNPTQPALRTRDSIPANSTTTSAQQQIYNPNPDTYTNTNLAFLFLSPYLSDKALCKPCTQSVLAAYIGFEQATPHYGGLASSGYLSGQLKLWKSVSDRCGAAFIEAINQEAGIMSILTTSAANAFNLILKNSVNLATLSFFFLSIKFLHLI</sequence>
<evidence type="ECO:0000256" key="1">
    <source>
        <dbReference type="SAM" id="MobiDB-lite"/>
    </source>
</evidence>
<dbReference type="Pfam" id="PF24855">
    <property type="entry name" value="DUF7729"/>
    <property type="match status" value="1"/>
</dbReference>
<dbReference type="STRING" id="1165861.A0A0L0V632"/>
<evidence type="ECO:0000259" key="3">
    <source>
        <dbReference type="Pfam" id="PF24855"/>
    </source>
</evidence>
<keyword evidence="5" id="KW-1185">Reference proteome</keyword>
<dbReference type="OrthoDB" id="5588482at2759"/>
<reference evidence="5" key="1">
    <citation type="submission" date="2014-03" db="EMBL/GenBank/DDBJ databases">
        <title>The Genome Sequence of Puccinia striiformis f. sp. tritici PST-78.</title>
        <authorList>
            <consortium name="The Broad Institute Genome Sequencing Platform"/>
            <person name="Cuomo C."/>
            <person name="Hulbert S."/>
            <person name="Chen X."/>
            <person name="Walker B."/>
            <person name="Young S.K."/>
            <person name="Zeng Q."/>
            <person name="Gargeya S."/>
            <person name="Fitzgerald M."/>
            <person name="Haas B."/>
            <person name="Abouelleil A."/>
            <person name="Alvarado L."/>
            <person name="Arachchi H.M."/>
            <person name="Berlin A.M."/>
            <person name="Chapman S.B."/>
            <person name="Goldberg J."/>
            <person name="Griggs A."/>
            <person name="Gujja S."/>
            <person name="Hansen M."/>
            <person name="Howarth C."/>
            <person name="Imamovic A."/>
            <person name="Larimer J."/>
            <person name="McCowan C."/>
            <person name="Montmayeur A."/>
            <person name="Murphy C."/>
            <person name="Neiman D."/>
            <person name="Pearson M."/>
            <person name="Priest M."/>
            <person name="Roberts A."/>
            <person name="Saif S."/>
            <person name="Shea T."/>
            <person name="Sisk P."/>
            <person name="Sykes S."/>
            <person name="Wortman J."/>
            <person name="Nusbaum C."/>
            <person name="Birren B."/>
        </authorList>
    </citation>
    <scope>NUCLEOTIDE SEQUENCE [LARGE SCALE GENOMIC DNA]</scope>
    <source>
        <strain evidence="5">race PST-78</strain>
    </source>
</reference>
<evidence type="ECO:0000313" key="5">
    <source>
        <dbReference type="Proteomes" id="UP000054564"/>
    </source>
</evidence>
<name>A0A0L0V632_9BASI</name>
<keyword evidence="2" id="KW-0732">Signal</keyword>
<feature type="signal peptide" evidence="2">
    <location>
        <begin position="1"/>
        <end position="24"/>
    </location>
</feature>